<sequence>MSESKRDRMRHMSANNQTLLSSRILPRGEMSGDGTPQNTSPGQPEWSNENDDAKMSTLDDEEKSDLERQKLEVDGLVTKFPPDIDVSEIRFKQDGGIRRQTVPTSRLIIFFI</sequence>
<evidence type="ECO:0000313" key="3">
    <source>
        <dbReference type="Proteomes" id="UP000218334"/>
    </source>
</evidence>
<dbReference type="EMBL" id="KZ293547">
    <property type="protein sequence ID" value="PBK58386.1"/>
    <property type="molecule type" value="Genomic_DNA"/>
</dbReference>
<evidence type="ECO:0000256" key="1">
    <source>
        <dbReference type="SAM" id="MobiDB-lite"/>
    </source>
</evidence>
<feature type="region of interest" description="Disordered" evidence="1">
    <location>
        <begin position="1"/>
        <end position="70"/>
    </location>
</feature>
<protein>
    <submittedName>
        <fullName evidence="2">Uncharacterized protein</fullName>
    </submittedName>
</protein>
<dbReference type="Proteomes" id="UP000218334">
    <property type="component" value="Unassembled WGS sequence"/>
</dbReference>
<keyword evidence="3" id="KW-1185">Reference proteome</keyword>
<accession>A0A2H3B5R5</accession>
<proteinExistence type="predicted"/>
<evidence type="ECO:0000313" key="2">
    <source>
        <dbReference type="EMBL" id="PBK58386.1"/>
    </source>
</evidence>
<name>A0A2H3B5R5_9AGAR</name>
<feature type="compositionally biased region" description="Polar residues" evidence="1">
    <location>
        <begin position="34"/>
        <end position="47"/>
    </location>
</feature>
<reference evidence="3" key="1">
    <citation type="journal article" date="2017" name="Nat. Ecol. Evol.">
        <title>Genome expansion and lineage-specific genetic innovations in the forest pathogenic fungi Armillaria.</title>
        <authorList>
            <person name="Sipos G."/>
            <person name="Prasanna A.N."/>
            <person name="Walter M.C."/>
            <person name="O'Connor E."/>
            <person name="Balint B."/>
            <person name="Krizsan K."/>
            <person name="Kiss B."/>
            <person name="Hess J."/>
            <person name="Varga T."/>
            <person name="Slot J."/>
            <person name="Riley R."/>
            <person name="Boka B."/>
            <person name="Rigling D."/>
            <person name="Barry K."/>
            <person name="Lee J."/>
            <person name="Mihaltcheva S."/>
            <person name="LaButti K."/>
            <person name="Lipzen A."/>
            <person name="Waldron R."/>
            <person name="Moloney N.M."/>
            <person name="Sperisen C."/>
            <person name="Kredics L."/>
            <person name="Vagvoelgyi C."/>
            <person name="Patrignani A."/>
            <person name="Fitzpatrick D."/>
            <person name="Nagy I."/>
            <person name="Doyle S."/>
            <person name="Anderson J.B."/>
            <person name="Grigoriev I.V."/>
            <person name="Gueldener U."/>
            <person name="Muensterkoetter M."/>
            <person name="Nagy L.G."/>
        </authorList>
    </citation>
    <scope>NUCLEOTIDE SEQUENCE [LARGE SCALE GENOMIC DNA]</scope>
    <source>
        <strain evidence="3">28-4</strain>
    </source>
</reference>
<gene>
    <name evidence="2" type="ORF">ARMSODRAFT_1028301</name>
</gene>
<dbReference type="AlphaFoldDB" id="A0A2H3B5R5"/>
<organism evidence="2 3">
    <name type="scientific">Armillaria solidipes</name>
    <dbReference type="NCBI Taxonomy" id="1076256"/>
    <lineage>
        <taxon>Eukaryota</taxon>
        <taxon>Fungi</taxon>
        <taxon>Dikarya</taxon>
        <taxon>Basidiomycota</taxon>
        <taxon>Agaricomycotina</taxon>
        <taxon>Agaricomycetes</taxon>
        <taxon>Agaricomycetidae</taxon>
        <taxon>Agaricales</taxon>
        <taxon>Marasmiineae</taxon>
        <taxon>Physalacriaceae</taxon>
        <taxon>Armillaria</taxon>
    </lineage>
</organism>